<evidence type="ECO:0000256" key="3">
    <source>
        <dbReference type="ARBA" id="ARBA00016090"/>
    </source>
</evidence>
<keyword evidence="7" id="KW-1185">Reference proteome</keyword>
<evidence type="ECO:0000313" key="7">
    <source>
        <dbReference type="Proteomes" id="UP000306192"/>
    </source>
</evidence>
<dbReference type="InterPro" id="IPR046348">
    <property type="entry name" value="SIS_dom_sf"/>
</dbReference>
<dbReference type="OrthoDB" id="367283at2"/>
<dbReference type="InterPro" id="IPR035466">
    <property type="entry name" value="GlmS/AgaS_SIS"/>
</dbReference>
<dbReference type="Pfam" id="PF01380">
    <property type="entry name" value="SIS"/>
    <property type="match status" value="1"/>
</dbReference>
<accession>A0A4T2C9Q7</accession>
<dbReference type="EMBL" id="QYRT01000004">
    <property type="protein sequence ID" value="TIH40151.1"/>
    <property type="molecule type" value="Genomic_DNA"/>
</dbReference>
<dbReference type="Proteomes" id="UP000306192">
    <property type="component" value="Unassembled WGS sequence"/>
</dbReference>
<evidence type="ECO:0000256" key="2">
    <source>
        <dbReference type="ARBA" id="ARBA00012916"/>
    </source>
</evidence>
<dbReference type="Gene3D" id="3.40.50.10490">
    <property type="entry name" value="Glucose-6-phosphate isomerase like protein, domain 1"/>
    <property type="match status" value="2"/>
</dbReference>
<dbReference type="RefSeq" id="WP_136640785.1">
    <property type="nucleotide sequence ID" value="NZ_QYRT01000004.1"/>
</dbReference>
<dbReference type="PANTHER" id="PTHR10937:SF0">
    <property type="entry name" value="GLUTAMINE--FRUCTOSE-6-PHOSPHATE TRANSAMINASE (ISOMERIZING)"/>
    <property type="match status" value="1"/>
</dbReference>
<gene>
    <name evidence="6" type="ORF">D4765_03220</name>
</gene>
<dbReference type="PROSITE" id="PS51464">
    <property type="entry name" value="SIS"/>
    <property type="match status" value="1"/>
</dbReference>
<evidence type="ECO:0000256" key="1">
    <source>
        <dbReference type="ARBA" id="ARBA00001031"/>
    </source>
</evidence>
<sequence>MTANTPFEADIEAQPDALRALAGAATPSGLRELDPQSFSRIVFTGMGSSHFVGIPTWRNLTAKGRPAWAIDTGQLLDTPGLLTPDTLLVITSQSGASGEVVALLDRLEEDPARPRTIVGITADSNSPLAETAELFLPLHSGPEATVSTKSYLNSLVVHAQLAAALNGRNVSAVNHEADRLAGIVTRLLTSTDTAETAATTLDGERPRVAAVGWRDDAATALFAGLITKESSKVAIEGHIGGQFRHGPFELAGPGLTVFLYGAHAASDDGSIARLASDLAATGAHAVLIGDMVLAGTTTIRASASTSLEGLVTGSIVAQLIARDLALENGVVPGAFAYGSKVTTAL</sequence>
<dbReference type="PANTHER" id="PTHR10937">
    <property type="entry name" value="GLUCOSAMINE--FRUCTOSE-6-PHOSPHATE AMINOTRANSFERASE, ISOMERIZING"/>
    <property type="match status" value="1"/>
</dbReference>
<dbReference type="GO" id="GO:0006047">
    <property type="term" value="P:UDP-N-acetylglucosamine metabolic process"/>
    <property type="evidence" value="ECO:0007669"/>
    <property type="project" value="TreeGrafter"/>
</dbReference>
<dbReference type="EC" id="2.6.1.16" evidence="2"/>
<comment type="catalytic activity">
    <reaction evidence="1">
        <text>D-fructose 6-phosphate + L-glutamine = D-glucosamine 6-phosphate + L-glutamate</text>
        <dbReference type="Rhea" id="RHEA:13237"/>
        <dbReference type="ChEBI" id="CHEBI:29985"/>
        <dbReference type="ChEBI" id="CHEBI:58359"/>
        <dbReference type="ChEBI" id="CHEBI:58725"/>
        <dbReference type="ChEBI" id="CHEBI:61527"/>
        <dbReference type="EC" id="2.6.1.16"/>
    </reaction>
</comment>
<keyword evidence="4" id="KW-0677">Repeat</keyword>
<comment type="caution">
    <text evidence="6">The sequence shown here is derived from an EMBL/GenBank/DDBJ whole genome shotgun (WGS) entry which is preliminary data.</text>
</comment>
<dbReference type="GO" id="GO:0006002">
    <property type="term" value="P:fructose 6-phosphate metabolic process"/>
    <property type="evidence" value="ECO:0007669"/>
    <property type="project" value="TreeGrafter"/>
</dbReference>
<dbReference type="SUPFAM" id="SSF53697">
    <property type="entry name" value="SIS domain"/>
    <property type="match status" value="1"/>
</dbReference>
<dbReference type="InterPro" id="IPR001347">
    <property type="entry name" value="SIS_dom"/>
</dbReference>
<dbReference type="GO" id="GO:0005829">
    <property type="term" value="C:cytosol"/>
    <property type="evidence" value="ECO:0007669"/>
    <property type="project" value="TreeGrafter"/>
</dbReference>
<evidence type="ECO:0000259" key="5">
    <source>
        <dbReference type="PROSITE" id="PS51464"/>
    </source>
</evidence>
<proteinExistence type="predicted"/>
<organism evidence="6 7">
    <name type="scientific">Subtercola vilae</name>
    <dbReference type="NCBI Taxonomy" id="2056433"/>
    <lineage>
        <taxon>Bacteria</taxon>
        <taxon>Bacillati</taxon>
        <taxon>Actinomycetota</taxon>
        <taxon>Actinomycetes</taxon>
        <taxon>Micrococcales</taxon>
        <taxon>Microbacteriaceae</taxon>
        <taxon>Subtercola</taxon>
    </lineage>
</organism>
<name>A0A4T2C9Q7_9MICO</name>
<evidence type="ECO:0000256" key="4">
    <source>
        <dbReference type="ARBA" id="ARBA00022737"/>
    </source>
</evidence>
<dbReference type="GO" id="GO:0097367">
    <property type="term" value="F:carbohydrate derivative binding"/>
    <property type="evidence" value="ECO:0007669"/>
    <property type="project" value="InterPro"/>
</dbReference>
<protein>
    <recommendedName>
        <fullName evidence="3">Glutamine--fructose-6-phosphate aminotransferase [isomerizing]</fullName>
        <ecNumber evidence="2">2.6.1.16</ecNumber>
    </recommendedName>
</protein>
<feature type="domain" description="SIS" evidence="5">
    <location>
        <begin position="30"/>
        <end position="171"/>
    </location>
</feature>
<dbReference type="AlphaFoldDB" id="A0A4T2C9Q7"/>
<reference evidence="6 7" key="1">
    <citation type="journal article" date="2019" name="Microorganisms">
        <title>Systematic Affiliation and Genome Analysis of Subtercola vilae DB165(T) with Particular Emphasis on Cold Adaptation of an Isolate from a High-Altitude Cold Volcano Lake.</title>
        <authorList>
            <person name="Villalobos A.S."/>
            <person name="Wiese J."/>
            <person name="Imhoff J.F."/>
            <person name="Dorador C."/>
            <person name="Keller A."/>
            <person name="Hentschel U."/>
        </authorList>
    </citation>
    <scope>NUCLEOTIDE SEQUENCE [LARGE SCALE GENOMIC DNA]</scope>
    <source>
        <strain evidence="6 7">DB165</strain>
    </source>
</reference>
<dbReference type="GO" id="GO:0006487">
    <property type="term" value="P:protein N-linked glycosylation"/>
    <property type="evidence" value="ECO:0007669"/>
    <property type="project" value="TreeGrafter"/>
</dbReference>
<evidence type="ECO:0000313" key="6">
    <source>
        <dbReference type="EMBL" id="TIH40151.1"/>
    </source>
</evidence>
<dbReference type="GO" id="GO:0004360">
    <property type="term" value="F:glutamine-fructose-6-phosphate transaminase (isomerizing) activity"/>
    <property type="evidence" value="ECO:0007669"/>
    <property type="project" value="UniProtKB-EC"/>
</dbReference>
<dbReference type="CDD" id="cd05008">
    <property type="entry name" value="SIS_GlmS_GlmD_1"/>
    <property type="match status" value="1"/>
</dbReference>